<gene>
    <name evidence="2" type="ORF">COT52_02750</name>
</gene>
<dbReference type="PANTHER" id="PTHR48090">
    <property type="entry name" value="UNDECAPRENYL-PHOSPHATE 4-DEOXY-4-FORMAMIDO-L-ARABINOSE TRANSFERASE-RELATED"/>
    <property type="match status" value="1"/>
</dbReference>
<evidence type="ECO:0000259" key="1">
    <source>
        <dbReference type="Pfam" id="PF00535"/>
    </source>
</evidence>
<dbReference type="SUPFAM" id="SSF53448">
    <property type="entry name" value="Nucleotide-diphospho-sugar transferases"/>
    <property type="match status" value="1"/>
</dbReference>
<dbReference type="AlphaFoldDB" id="A0A2H0X6U0"/>
<dbReference type="GO" id="GO:0016740">
    <property type="term" value="F:transferase activity"/>
    <property type="evidence" value="ECO:0007669"/>
    <property type="project" value="UniProtKB-KW"/>
</dbReference>
<dbReference type="Pfam" id="PF00535">
    <property type="entry name" value="Glycos_transf_2"/>
    <property type="match status" value="1"/>
</dbReference>
<dbReference type="Proteomes" id="UP000231414">
    <property type="component" value="Unassembled WGS sequence"/>
</dbReference>
<accession>A0A2H0X6U0</accession>
<evidence type="ECO:0000313" key="3">
    <source>
        <dbReference type="Proteomes" id="UP000231414"/>
    </source>
</evidence>
<organism evidence="2 3">
    <name type="scientific">candidate division WWE3 bacterium CG08_land_8_20_14_0_20_43_13</name>
    <dbReference type="NCBI Taxonomy" id="1975087"/>
    <lineage>
        <taxon>Bacteria</taxon>
        <taxon>Katanobacteria</taxon>
    </lineage>
</organism>
<comment type="caution">
    <text evidence="2">The sequence shown here is derived from an EMBL/GenBank/DDBJ whole genome shotgun (WGS) entry which is preliminary data.</text>
</comment>
<keyword evidence="2" id="KW-0808">Transferase</keyword>
<proteinExistence type="predicted"/>
<feature type="domain" description="Glycosyltransferase 2-like" evidence="1">
    <location>
        <begin position="4"/>
        <end position="169"/>
    </location>
</feature>
<reference evidence="3" key="1">
    <citation type="submission" date="2017-09" db="EMBL/GenBank/DDBJ databases">
        <title>Depth-based differentiation of microbial function through sediment-hosted aquifers and enrichment of novel symbionts in the deep terrestrial subsurface.</title>
        <authorList>
            <person name="Probst A.J."/>
            <person name="Ladd B."/>
            <person name="Jarett J.K."/>
            <person name="Geller-Mcgrath D.E."/>
            <person name="Sieber C.M.K."/>
            <person name="Emerson J.B."/>
            <person name="Anantharaman K."/>
            <person name="Thomas B.C."/>
            <person name="Malmstrom R."/>
            <person name="Stieglmeier M."/>
            <person name="Klingl A."/>
            <person name="Woyke T."/>
            <person name="Ryan C.M."/>
            <person name="Banfield J.F."/>
        </authorList>
    </citation>
    <scope>NUCLEOTIDE SEQUENCE [LARGE SCALE GENOMIC DNA]</scope>
</reference>
<dbReference type="PANTHER" id="PTHR48090:SF7">
    <property type="entry name" value="RFBJ PROTEIN"/>
    <property type="match status" value="1"/>
</dbReference>
<evidence type="ECO:0000313" key="2">
    <source>
        <dbReference type="EMBL" id="PIS20643.1"/>
    </source>
</evidence>
<dbReference type="EMBL" id="PEYW01000039">
    <property type="protein sequence ID" value="PIS20643.1"/>
    <property type="molecule type" value="Genomic_DNA"/>
</dbReference>
<dbReference type="InterPro" id="IPR050256">
    <property type="entry name" value="Glycosyltransferase_2"/>
</dbReference>
<dbReference type="InterPro" id="IPR001173">
    <property type="entry name" value="Glyco_trans_2-like"/>
</dbReference>
<sequence>MYLSVVVPIYKQEKTIKEDLSRINRAVGEITSDYEIIGVVDGIVDDSLEQARQSANDKIKIIGYQTNRGKGYALRYGMARASGQLIAFLDSGMEINPSGLSILLEHLKWYGADAVIGSKRHPASRVDYPFARRATSFVYQVIVLVLFGLKVKDTQTGIKIFRRELLEKVLPRLLVKRYAIDIEILALAHYLGFKKIYEAPVEVTYKFEDLTHASTFKPIMNMLRDTLAVFYRLKILHYYDESHQRQWVFDPELDMEVNLG</sequence>
<dbReference type="InterPro" id="IPR029044">
    <property type="entry name" value="Nucleotide-diphossugar_trans"/>
</dbReference>
<name>A0A2H0X6U0_UNCKA</name>
<protein>
    <submittedName>
        <fullName evidence="2">UDP-glucose:dolichyl-phosphate glucosyltransferase</fullName>
    </submittedName>
</protein>
<dbReference type="Gene3D" id="3.90.550.10">
    <property type="entry name" value="Spore Coat Polysaccharide Biosynthesis Protein SpsA, Chain A"/>
    <property type="match status" value="1"/>
</dbReference>